<organism evidence="1 2">
    <name type="scientific">Lichtheimia corymbifera JMRC:FSU:9682</name>
    <dbReference type="NCBI Taxonomy" id="1263082"/>
    <lineage>
        <taxon>Eukaryota</taxon>
        <taxon>Fungi</taxon>
        <taxon>Fungi incertae sedis</taxon>
        <taxon>Mucoromycota</taxon>
        <taxon>Mucoromycotina</taxon>
        <taxon>Mucoromycetes</taxon>
        <taxon>Mucorales</taxon>
        <taxon>Lichtheimiaceae</taxon>
        <taxon>Lichtheimia</taxon>
    </lineage>
</organism>
<evidence type="ECO:0000313" key="2">
    <source>
        <dbReference type="Proteomes" id="UP000027586"/>
    </source>
</evidence>
<sequence length="71" mass="7877">MKLIICTIGQGRVACLHLVYRSTDDNEGGRANQPIIVPDHLQSSFLPTSFTLRYTTQKDLIAALTETKTTL</sequence>
<evidence type="ECO:0000313" key="1">
    <source>
        <dbReference type="EMBL" id="CDH50245.1"/>
    </source>
</evidence>
<protein>
    <submittedName>
        <fullName evidence="1">Uncharacterized protein</fullName>
    </submittedName>
</protein>
<name>A0A068RKJ7_9FUNG</name>
<accession>A0A068RKJ7</accession>
<gene>
    <name evidence="1" type="ORF">LCOR_01962.1</name>
</gene>
<proteinExistence type="predicted"/>
<dbReference type="EMBL" id="CBTN010000006">
    <property type="protein sequence ID" value="CDH50245.1"/>
    <property type="molecule type" value="Genomic_DNA"/>
</dbReference>
<dbReference type="VEuPathDB" id="FungiDB:LCOR_01962.1"/>
<keyword evidence="2" id="KW-1185">Reference proteome</keyword>
<comment type="caution">
    <text evidence="1">The sequence shown here is derived from an EMBL/GenBank/DDBJ whole genome shotgun (WGS) entry which is preliminary data.</text>
</comment>
<dbReference type="AlphaFoldDB" id="A0A068RKJ7"/>
<reference evidence="1" key="1">
    <citation type="submission" date="2013-08" db="EMBL/GenBank/DDBJ databases">
        <title>Gene expansion shapes genome architecture in the human pathogen Lichtheimia corymbifera: an evolutionary genomics analysis in the ancient terrestrial Mucorales (Mucoromycotina).</title>
        <authorList>
            <person name="Schwartze V.U."/>
            <person name="Winter S."/>
            <person name="Shelest E."/>
            <person name="Marcet-Houben M."/>
            <person name="Horn F."/>
            <person name="Wehner S."/>
            <person name="Hoffmann K."/>
            <person name="Riege K."/>
            <person name="Sammeth M."/>
            <person name="Nowrousian M."/>
            <person name="Valiante V."/>
            <person name="Linde J."/>
            <person name="Jacobsen I.D."/>
            <person name="Marz M."/>
            <person name="Brakhage A.A."/>
            <person name="Gabaldon T."/>
            <person name="Bocker S."/>
            <person name="Voigt K."/>
        </authorList>
    </citation>
    <scope>NUCLEOTIDE SEQUENCE [LARGE SCALE GENOMIC DNA]</scope>
    <source>
        <strain evidence="1">FSU 9682</strain>
    </source>
</reference>
<dbReference type="Proteomes" id="UP000027586">
    <property type="component" value="Unassembled WGS sequence"/>
</dbReference>